<dbReference type="InterPro" id="IPR044925">
    <property type="entry name" value="His-Me_finger_sf"/>
</dbReference>
<sequence>MKGSDQVMLKSQLEELEWMEKCDPDVLIAELIDNQRKIKANYDLYYDEKQDQSWVNHYYCNISTNTSDLFQEYHDLISKTHQFKHRYYFSKDQYLYKWVDLQPNGQLKCIYSGKTKNPQTLIEEDFKTIQKRFESYRELIKIQRYSNNQLINHVKRISNQHKFNAEHVVPQSWFRAKEPMKGDLHHLFACDPKCNNLRSNFPYYDCEVNDLPLSNQSDCGKQAINRFEPTYGKGVVARATLYFLLRYPNEITRQFRKNIDIPLLIQWHNQYKVTEYERHRNKAIFEIQGNRNPFIDFPELITLIYQQSEF</sequence>
<keyword evidence="3" id="KW-0255">Endonuclease</keyword>
<dbReference type="PANTHER" id="PTHR33607">
    <property type="entry name" value="ENDONUCLEASE-1"/>
    <property type="match status" value="1"/>
</dbReference>
<reference evidence="4" key="1">
    <citation type="submission" date="2017-08" db="EMBL/GenBank/DDBJ databases">
        <authorList>
            <person name="Varghese N."/>
            <person name="Submissions S."/>
        </authorList>
    </citation>
    <scope>NUCLEOTIDE SEQUENCE [LARGE SCALE GENOMIC DNA]</scope>
    <source>
        <strain evidence="4">JC23</strain>
    </source>
</reference>
<dbReference type="GO" id="GO:0016787">
    <property type="term" value="F:hydrolase activity"/>
    <property type="evidence" value="ECO:0007669"/>
    <property type="project" value="UniProtKB-KW"/>
</dbReference>
<keyword evidence="1" id="KW-0540">Nuclease</keyword>
<gene>
    <name evidence="3" type="ORF">SAMN05877842_11426</name>
</gene>
<accession>A0A285UMB5</accession>
<dbReference type="Pfam" id="PF04231">
    <property type="entry name" value="Endonuclease_1"/>
    <property type="match status" value="1"/>
</dbReference>
<name>A0A285UMB5_9BACL</name>
<evidence type="ECO:0000256" key="2">
    <source>
        <dbReference type="ARBA" id="ARBA00022801"/>
    </source>
</evidence>
<dbReference type="PANTHER" id="PTHR33607:SF2">
    <property type="entry name" value="ENDONUCLEASE-1"/>
    <property type="match status" value="1"/>
</dbReference>
<evidence type="ECO:0000256" key="1">
    <source>
        <dbReference type="ARBA" id="ARBA00022722"/>
    </source>
</evidence>
<dbReference type="RefSeq" id="WP_235864619.1">
    <property type="nucleotide sequence ID" value="NZ_OBQC01000014.1"/>
</dbReference>
<dbReference type="SUPFAM" id="SSF54060">
    <property type="entry name" value="His-Me finger endonucleases"/>
    <property type="match status" value="1"/>
</dbReference>
<keyword evidence="4" id="KW-1185">Reference proteome</keyword>
<dbReference type="InterPro" id="IPR007346">
    <property type="entry name" value="Endonuclease-I"/>
</dbReference>
<evidence type="ECO:0000313" key="4">
    <source>
        <dbReference type="Proteomes" id="UP000219252"/>
    </source>
</evidence>
<proteinExistence type="predicted"/>
<dbReference type="Proteomes" id="UP000219252">
    <property type="component" value="Unassembled WGS sequence"/>
</dbReference>
<protein>
    <submittedName>
        <fullName evidence="3">Endonuclease I</fullName>
    </submittedName>
</protein>
<evidence type="ECO:0000313" key="3">
    <source>
        <dbReference type="EMBL" id="SOC42989.1"/>
    </source>
</evidence>
<keyword evidence="2" id="KW-0378">Hydrolase</keyword>
<dbReference type="AlphaFoldDB" id="A0A285UMB5"/>
<organism evidence="3 4">
    <name type="scientific">Ureibacillus acetophenoni</name>
    <dbReference type="NCBI Taxonomy" id="614649"/>
    <lineage>
        <taxon>Bacteria</taxon>
        <taxon>Bacillati</taxon>
        <taxon>Bacillota</taxon>
        <taxon>Bacilli</taxon>
        <taxon>Bacillales</taxon>
        <taxon>Caryophanaceae</taxon>
        <taxon>Ureibacillus</taxon>
    </lineage>
</organism>
<dbReference type="GO" id="GO:0004519">
    <property type="term" value="F:endonuclease activity"/>
    <property type="evidence" value="ECO:0007669"/>
    <property type="project" value="UniProtKB-KW"/>
</dbReference>
<dbReference type="EMBL" id="OBQC01000014">
    <property type="protein sequence ID" value="SOC42989.1"/>
    <property type="molecule type" value="Genomic_DNA"/>
</dbReference>